<dbReference type="RefSeq" id="WP_022529318.1">
    <property type="nucleotide sequence ID" value="NZ_KI271587.1"/>
</dbReference>
<dbReference type="STRING" id="1231336.L248_2731"/>
<keyword evidence="4 6" id="KW-1133">Transmembrane helix</keyword>
<dbReference type="AlphaFoldDB" id="U4TVC2"/>
<evidence type="ECO:0000256" key="4">
    <source>
        <dbReference type="ARBA" id="ARBA00022989"/>
    </source>
</evidence>
<evidence type="ECO:0000256" key="3">
    <source>
        <dbReference type="ARBA" id="ARBA00022692"/>
    </source>
</evidence>
<gene>
    <name evidence="8" type="ORF">L248_2731</name>
</gene>
<feature type="transmembrane region" description="Helical" evidence="6">
    <location>
        <begin position="45"/>
        <end position="65"/>
    </location>
</feature>
<feature type="domain" description="Cardiolipin synthase N-terminal" evidence="7">
    <location>
        <begin position="24"/>
        <end position="67"/>
    </location>
</feature>
<dbReference type="GO" id="GO:0005886">
    <property type="term" value="C:plasma membrane"/>
    <property type="evidence" value="ECO:0007669"/>
    <property type="project" value="UniProtKB-SubCell"/>
</dbReference>
<accession>U4TVC2</accession>
<organism evidence="8 9">
    <name type="scientific">Schleiferilactobacillus shenzhenensis LY-73</name>
    <dbReference type="NCBI Taxonomy" id="1231336"/>
    <lineage>
        <taxon>Bacteria</taxon>
        <taxon>Bacillati</taxon>
        <taxon>Bacillota</taxon>
        <taxon>Bacilli</taxon>
        <taxon>Lactobacillales</taxon>
        <taxon>Lactobacillaceae</taxon>
        <taxon>Schleiferilactobacillus</taxon>
    </lineage>
</organism>
<sequence length="73" mass="8357">MNNNVDVLMDNLPIFIPLILLELALMITALVHVLRHPHYRFGNKILWVVVVVVFQIIGPIVYFVFGRGDDSRA</sequence>
<evidence type="ECO:0000313" key="9">
    <source>
        <dbReference type="Proteomes" id="UP000030647"/>
    </source>
</evidence>
<dbReference type="HOGENOM" id="CLU_176001_3_0_9"/>
<dbReference type="InterPro" id="IPR027379">
    <property type="entry name" value="CLS_N"/>
</dbReference>
<feature type="transmembrane region" description="Helical" evidence="6">
    <location>
        <begin position="12"/>
        <end position="33"/>
    </location>
</feature>
<dbReference type="Pfam" id="PF13396">
    <property type="entry name" value="PLDc_N"/>
    <property type="match status" value="1"/>
</dbReference>
<dbReference type="EMBL" id="KI271587">
    <property type="protein sequence ID" value="ERL65332.1"/>
    <property type="molecule type" value="Genomic_DNA"/>
</dbReference>
<evidence type="ECO:0000313" key="8">
    <source>
        <dbReference type="EMBL" id="ERL65332.1"/>
    </source>
</evidence>
<evidence type="ECO:0000256" key="5">
    <source>
        <dbReference type="ARBA" id="ARBA00023136"/>
    </source>
</evidence>
<name>U4TVC2_9LACO</name>
<proteinExistence type="predicted"/>
<keyword evidence="5 6" id="KW-0472">Membrane</keyword>
<comment type="subcellular location">
    <subcellularLocation>
        <location evidence="1">Cell membrane</location>
        <topology evidence="1">Multi-pass membrane protein</topology>
    </subcellularLocation>
</comment>
<evidence type="ECO:0000256" key="2">
    <source>
        <dbReference type="ARBA" id="ARBA00022475"/>
    </source>
</evidence>
<dbReference type="Proteomes" id="UP000030647">
    <property type="component" value="Unassembled WGS sequence"/>
</dbReference>
<evidence type="ECO:0000259" key="7">
    <source>
        <dbReference type="Pfam" id="PF13396"/>
    </source>
</evidence>
<protein>
    <recommendedName>
        <fullName evidence="7">Cardiolipin synthase N-terminal domain-containing protein</fullName>
    </recommendedName>
</protein>
<keyword evidence="2" id="KW-1003">Cell membrane</keyword>
<evidence type="ECO:0000256" key="6">
    <source>
        <dbReference type="SAM" id="Phobius"/>
    </source>
</evidence>
<keyword evidence="9" id="KW-1185">Reference proteome</keyword>
<keyword evidence="3 6" id="KW-0812">Transmembrane</keyword>
<evidence type="ECO:0000256" key="1">
    <source>
        <dbReference type="ARBA" id="ARBA00004651"/>
    </source>
</evidence>
<reference evidence="9" key="1">
    <citation type="journal article" date="2013" name="Genome Announc.">
        <title>Whole-Genome Sequencing of Lactobacillus shenzhenensis Strain LY-73T.</title>
        <authorList>
            <person name="Lin Z."/>
            <person name="Liu Z."/>
            <person name="Yang R."/>
            <person name="Zou Y."/>
            <person name="Wan D."/>
            <person name="Chen J."/>
            <person name="Guo M."/>
            <person name="Zhao J."/>
            <person name="Fang C."/>
            <person name="Yang R."/>
            <person name="Liu F."/>
        </authorList>
    </citation>
    <scope>NUCLEOTIDE SEQUENCE [LARGE SCALE GENOMIC DNA]</scope>
    <source>
        <strain evidence="9">LY-73</strain>
    </source>
</reference>
<dbReference type="eggNOG" id="ENOG5032YAF">
    <property type="taxonomic scope" value="Bacteria"/>
</dbReference>